<organism evidence="11 12">
    <name type="scientific">Calicophoron daubneyi</name>
    <name type="common">Rumen fluke</name>
    <name type="synonym">Paramphistomum daubneyi</name>
    <dbReference type="NCBI Taxonomy" id="300641"/>
    <lineage>
        <taxon>Eukaryota</taxon>
        <taxon>Metazoa</taxon>
        <taxon>Spiralia</taxon>
        <taxon>Lophotrochozoa</taxon>
        <taxon>Platyhelminthes</taxon>
        <taxon>Trematoda</taxon>
        <taxon>Digenea</taxon>
        <taxon>Plagiorchiida</taxon>
        <taxon>Pronocephalata</taxon>
        <taxon>Paramphistomoidea</taxon>
        <taxon>Paramphistomidae</taxon>
        <taxon>Calicophoron</taxon>
    </lineage>
</organism>
<feature type="non-terminal residue" evidence="11">
    <location>
        <position position="329"/>
    </location>
</feature>
<comment type="subcellular location">
    <subcellularLocation>
        <location evidence="1 10">Golgi apparatus membrane</location>
        <topology evidence="1 10">Single-pass type II membrane protein</topology>
    </subcellularLocation>
</comment>
<comment type="similarity">
    <text evidence="2 10">Belongs to the glycosyltransferase 31 family.</text>
</comment>
<keyword evidence="9" id="KW-0472">Membrane</keyword>
<dbReference type="EMBL" id="CAXLJL010000556">
    <property type="protein sequence ID" value="CAL5138955.1"/>
    <property type="molecule type" value="Genomic_DNA"/>
</dbReference>
<dbReference type="InterPro" id="IPR002659">
    <property type="entry name" value="Glyco_trans_31"/>
</dbReference>
<comment type="caution">
    <text evidence="11">The sequence shown here is derived from an EMBL/GenBank/DDBJ whole genome shotgun (WGS) entry which is preliminary data.</text>
</comment>
<evidence type="ECO:0000256" key="2">
    <source>
        <dbReference type="ARBA" id="ARBA00008661"/>
    </source>
</evidence>
<reference evidence="11" key="1">
    <citation type="submission" date="2024-06" db="EMBL/GenBank/DDBJ databases">
        <authorList>
            <person name="Liu X."/>
            <person name="Lenzi L."/>
            <person name="Haldenby T S."/>
            <person name="Uol C."/>
        </authorList>
    </citation>
    <scope>NUCLEOTIDE SEQUENCE</scope>
</reference>
<keyword evidence="7" id="KW-1133">Transmembrane helix</keyword>
<evidence type="ECO:0000256" key="5">
    <source>
        <dbReference type="ARBA" id="ARBA00022692"/>
    </source>
</evidence>
<keyword evidence="8 10" id="KW-0333">Golgi apparatus</keyword>
<proteinExistence type="inferred from homology"/>
<dbReference type="GO" id="GO:0000139">
    <property type="term" value="C:Golgi membrane"/>
    <property type="evidence" value="ECO:0007669"/>
    <property type="project" value="UniProtKB-SubCell"/>
</dbReference>
<dbReference type="EC" id="2.4.1.-" evidence="10"/>
<evidence type="ECO:0000256" key="3">
    <source>
        <dbReference type="ARBA" id="ARBA00022676"/>
    </source>
</evidence>
<dbReference type="GO" id="GO:0016758">
    <property type="term" value="F:hexosyltransferase activity"/>
    <property type="evidence" value="ECO:0007669"/>
    <property type="project" value="InterPro"/>
</dbReference>
<dbReference type="PANTHER" id="PTHR11214:SF349">
    <property type="entry name" value="BETA-1,3-GALACTOSYLTRANSFERASE BRN"/>
    <property type="match status" value="1"/>
</dbReference>
<gene>
    <name evidence="11" type="ORF">CDAUBV1_LOCUS14016</name>
</gene>
<evidence type="ECO:0000256" key="4">
    <source>
        <dbReference type="ARBA" id="ARBA00022679"/>
    </source>
</evidence>
<evidence type="ECO:0000256" key="10">
    <source>
        <dbReference type="RuleBase" id="RU363063"/>
    </source>
</evidence>
<dbReference type="GO" id="GO:0008194">
    <property type="term" value="F:UDP-glycosyltransferase activity"/>
    <property type="evidence" value="ECO:0007669"/>
    <property type="project" value="TreeGrafter"/>
</dbReference>
<dbReference type="PANTHER" id="PTHR11214">
    <property type="entry name" value="BETA-1,3-N-ACETYLGLUCOSAMINYLTRANSFERASE"/>
    <property type="match status" value="1"/>
</dbReference>
<evidence type="ECO:0000256" key="7">
    <source>
        <dbReference type="ARBA" id="ARBA00022989"/>
    </source>
</evidence>
<evidence type="ECO:0000256" key="8">
    <source>
        <dbReference type="ARBA" id="ARBA00023034"/>
    </source>
</evidence>
<dbReference type="AlphaFoldDB" id="A0AAV2TQC7"/>
<evidence type="ECO:0000313" key="11">
    <source>
        <dbReference type="EMBL" id="CAL5138955.1"/>
    </source>
</evidence>
<evidence type="ECO:0000313" key="12">
    <source>
        <dbReference type="Proteomes" id="UP001497525"/>
    </source>
</evidence>
<keyword evidence="4" id="KW-0808">Transferase</keyword>
<keyword evidence="3 10" id="KW-0328">Glycosyltransferase</keyword>
<name>A0AAV2TQC7_CALDB</name>
<evidence type="ECO:0000256" key="9">
    <source>
        <dbReference type="ARBA" id="ARBA00023136"/>
    </source>
</evidence>
<protein>
    <recommendedName>
        <fullName evidence="10">Hexosyltransferase</fullName>
        <ecNumber evidence="10">2.4.1.-</ecNumber>
    </recommendedName>
</protein>
<keyword evidence="5" id="KW-0812">Transmembrane</keyword>
<dbReference type="GO" id="GO:0006493">
    <property type="term" value="P:protein O-linked glycosylation"/>
    <property type="evidence" value="ECO:0007669"/>
    <property type="project" value="TreeGrafter"/>
</dbReference>
<keyword evidence="6" id="KW-0735">Signal-anchor</keyword>
<evidence type="ECO:0000256" key="1">
    <source>
        <dbReference type="ARBA" id="ARBA00004323"/>
    </source>
</evidence>
<evidence type="ECO:0000256" key="6">
    <source>
        <dbReference type="ARBA" id="ARBA00022968"/>
    </source>
</evidence>
<dbReference type="Pfam" id="PF01762">
    <property type="entry name" value="Galactosyl_T"/>
    <property type="match status" value="1"/>
</dbReference>
<dbReference type="Proteomes" id="UP001497525">
    <property type="component" value="Unassembled WGS sequence"/>
</dbReference>
<accession>A0AAV2TQC7</accession>
<feature type="non-terminal residue" evidence="11">
    <location>
        <position position="1"/>
    </location>
</feature>
<sequence length="329" mass="38305">WPPSKPADLLVPGIGLLDMTLRPTVKPQRDEIPESDIFYSLLRKLYTGKAKNTDSLRSIAQMDKAVRIGGERPDFDIYPQVMDMRKTVAAVKSGEPVEQTPINDPEIIVITSPNVVHWSQPEDTRTEKPTYTLDLLVFIKSCTLCFQNREQARRTYMLKRMWRGFRVRFLFVVGLPYILQTEIVTVRGVQIRYPHTRITNTTQLKEARERLFRESRQYGDLLIGGFRDSYYNLTTKLILTFRWASVFCIHQTPIFLFLDDDFAIIPVNMVRFLQTLNLEEKLQLIGGLPNVVKYPGRPSADLRANKWAVDWNEYPWETFPGYLFGRAYM</sequence>